<evidence type="ECO:0000313" key="2">
    <source>
        <dbReference type="Proteomes" id="UP000324222"/>
    </source>
</evidence>
<protein>
    <submittedName>
        <fullName evidence="1">Uncharacterized protein</fullName>
    </submittedName>
</protein>
<dbReference type="Proteomes" id="UP000324222">
    <property type="component" value="Unassembled WGS sequence"/>
</dbReference>
<reference evidence="1 2" key="1">
    <citation type="submission" date="2019-05" db="EMBL/GenBank/DDBJ databases">
        <title>Another draft genome of Portunus trituberculatus and its Hox gene families provides insights of decapod evolution.</title>
        <authorList>
            <person name="Jeong J.-H."/>
            <person name="Song I."/>
            <person name="Kim S."/>
            <person name="Choi T."/>
            <person name="Kim D."/>
            <person name="Ryu S."/>
            <person name="Kim W."/>
        </authorList>
    </citation>
    <scope>NUCLEOTIDE SEQUENCE [LARGE SCALE GENOMIC DNA]</scope>
    <source>
        <tissue evidence="1">Muscle</tissue>
    </source>
</reference>
<evidence type="ECO:0000313" key="1">
    <source>
        <dbReference type="EMBL" id="MPC42397.1"/>
    </source>
</evidence>
<keyword evidence="2" id="KW-1185">Reference proteome</keyword>
<gene>
    <name evidence="1" type="ORF">E2C01_036018</name>
</gene>
<sequence length="80" mass="8991">MDIQETLEAHLMEIQYTLTHLRICGRGGNEKRAEDLVVIEGGENGLVEIGAKHSLVELEKVMGMVRRKIKQNPMVVCISM</sequence>
<comment type="caution">
    <text evidence="1">The sequence shown here is derived from an EMBL/GenBank/DDBJ whole genome shotgun (WGS) entry which is preliminary data.</text>
</comment>
<name>A0A5B7FA23_PORTR</name>
<dbReference type="AlphaFoldDB" id="A0A5B7FA23"/>
<proteinExistence type="predicted"/>
<dbReference type="EMBL" id="VSRR010005422">
    <property type="protein sequence ID" value="MPC42397.1"/>
    <property type="molecule type" value="Genomic_DNA"/>
</dbReference>
<organism evidence="1 2">
    <name type="scientific">Portunus trituberculatus</name>
    <name type="common">Swimming crab</name>
    <name type="synonym">Neptunus trituberculatus</name>
    <dbReference type="NCBI Taxonomy" id="210409"/>
    <lineage>
        <taxon>Eukaryota</taxon>
        <taxon>Metazoa</taxon>
        <taxon>Ecdysozoa</taxon>
        <taxon>Arthropoda</taxon>
        <taxon>Crustacea</taxon>
        <taxon>Multicrustacea</taxon>
        <taxon>Malacostraca</taxon>
        <taxon>Eumalacostraca</taxon>
        <taxon>Eucarida</taxon>
        <taxon>Decapoda</taxon>
        <taxon>Pleocyemata</taxon>
        <taxon>Brachyura</taxon>
        <taxon>Eubrachyura</taxon>
        <taxon>Portunoidea</taxon>
        <taxon>Portunidae</taxon>
        <taxon>Portuninae</taxon>
        <taxon>Portunus</taxon>
    </lineage>
</organism>
<accession>A0A5B7FA23</accession>